<comment type="similarity">
    <text evidence="1 2">Belongs to the enoyl-CoA hydratase/isomerase family.</text>
</comment>
<evidence type="ECO:0000313" key="4">
    <source>
        <dbReference type="Proteomes" id="UP000196475"/>
    </source>
</evidence>
<accession>A0A1Y3PBH9</accession>
<dbReference type="GO" id="GO:0003824">
    <property type="term" value="F:catalytic activity"/>
    <property type="evidence" value="ECO:0007669"/>
    <property type="project" value="InterPro"/>
</dbReference>
<dbReference type="EMBL" id="LZRT01000121">
    <property type="protein sequence ID" value="OUM84691.1"/>
    <property type="molecule type" value="Genomic_DNA"/>
</dbReference>
<proteinExistence type="inferred from homology"/>
<evidence type="ECO:0000256" key="1">
    <source>
        <dbReference type="ARBA" id="ARBA00005254"/>
    </source>
</evidence>
<protein>
    <submittedName>
        <fullName evidence="3">3-hydroxybutyryl-CoA dehydratase</fullName>
    </submittedName>
</protein>
<dbReference type="PROSITE" id="PS00166">
    <property type="entry name" value="ENOYL_COA_HYDRATASE"/>
    <property type="match status" value="1"/>
</dbReference>
<reference evidence="4" key="1">
    <citation type="submission" date="2016-06" db="EMBL/GenBank/DDBJ databases">
        <authorList>
            <person name="Nascimento L."/>
            <person name="Pereira R.V."/>
            <person name="Martins L.F."/>
            <person name="Quaggio R.B."/>
            <person name="Silva A.M."/>
            <person name="Setubal J.C."/>
        </authorList>
    </citation>
    <scope>NUCLEOTIDE SEQUENCE [LARGE SCALE GENOMIC DNA]</scope>
</reference>
<dbReference type="SUPFAM" id="SSF52096">
    <property type="entry name" value="ClpP/crotonase"/>
    <property type="match status" value="1"/>
</dbReference>
<name>A0A1Y3PBH9_9BACI</name>
<dbReference type="Gene3D" id="3.90.226.10">
    <property type="entry name" value="2-enoyl-CoA Hydratase, Chain A, domain 1"/>
    <property type="match status" value="1"/>
</dbReference>
<dbReference type="Proteomes" id="UP000196475">
    <property type="component" value="Unassembled WGS sequence"/>
</dbReference>
<comment type="caution">
    <text evidence="3">The sequence shown here is derived from an EMBL/GenBank/DDBJ whole genome shotgun (WGS) entry which is preliminary data.</text>
</comment>
<dbReference type="PANTHER" id="PTHR11941:SF54">
    <property type="entry name" value="ENOYL-COA HYDRATASE, MITOCHONDRIAL"/>
    <property type="match status" value="1"/>
</dbReference>
<dbReference type="CDD" id="cd06558">
    <property type="entry name" value="crotonase-like"/>
    <property type="match status" value="1"/>
</dbReference>
<dbReference type="InterPro" id="IPR001753">
    <property type="entry name" value="Enoyl-CoA_hydra/iso"/>
</dbReference>
<evidence type="ECO:0000313" key="3">
    <source>
        <dbReference type="EMBL" id="OUM84691.1"/>
    </source>
</evidence>
<dbReference type="Pfam" id="PF00378">
    <property type="entry name" value="ECH_1"/>
    <property type="match status" value="1"/>
</dbReference>
<dbReference type="InterPro" id="IPR018376">
    <property type="entry name" value="Enoyl-CoA_hyd/isom_CS"/>
</dbReference>
<sequence length="267" mass="29987">MKVHISRMSPQEKITLQETAGLAIITLHRPHLRNALTVQMWDELAGVVQRVPDNPKNRVLLIRGTGEQFTAGSDLKEFHRMSLEEAEEAFRVMDKAISAVERLPFPTVAVINGPAMGAGLQLALACDLRIGSPLTRMGMPVGRLGITLDASFTKRLVDLIGPSRTKDLVYTNRIYDAEECYQLGLLNYLVEEEQLDRFAVEKGYLIASQSPASLQAVKRNVALVKPRHEVPWGHPRHTFVDPIDFPVGVASFVEKEKPRFPRRRMKD</sequence>
<evidence type="ECO:0000256" key="2">
    <source>
        <dbReference type="RuleBase" id="RU003707"/>
    </source>
</evidence>
<dbReference type="PANTHER" id="PTHR11941">
    <property type="entry name" value="ENOYL-COA HYDRATASE-RELATED"/>
    <property type="match status" value="1"/>
</dbReference>
<organism evidence="3 4">
    <name type="scientific">Bacillus thermozeamaize</name>
    <dbReference type="NCBI Taxonomy" id="230954"/>
    <lineage>
        <taxon>Bacteria</taxon>
        <taxon>Bacillati</taxon>
        <taxon>Bacillota</taxon>
        <taxon>Bacilli</taxon>
        <taxon>Bacillales</taxon>
        <taxon>Bacillaceae</taxon>
        <taxon>Bacillus</taxon>
    </lineage>
</organism>
<dbReference type="GO" id="GO:0006635">
    <property type="term" value="P:fatty acid beta-oxidation"/>
    <property type="evidence" value="ECO:0007669"/>
    <property type="project" value="TreeGrafter"/>
</dbReference>
<gene>
    <name evidence="3" type="ORF">BAA01_06035</name>
</gene>
<dbReference type="InterPro" id="IPR029045">
    <property type="entry name" value="ClpP/crotonase-like_dom_sf"/>
</dbReference>
<dbReference type="AlphaFoldDB" id="A0A1Y3PBH9"/>